<dbReference type="EMBL" id="JACCHT010000003">
    <property type="protein sequence ID" value="NYT28558.1"/>
    <property type="molecule type" value="Genomic_DNA"/>
</dbReference>
<reference evidence="1 2" key="1">
    <citation type="submission" date="2020-05" db="EMBL/GenBank/DDBJ databases">
        <title>Horizontal transmission and recombination maintain forever young bacterial symbiont genomes.</title>
        <authorList>
            <person name="Russell S.L."/>
            <person name="Pepper-Tunick E."/>
            <person name="Svedberg J."/>
            <person name="Byrne A."/>
            <person name="Ruelas Castillo J."/>
            <person name="Vollmers C."/>
            <person name="Beinart R.A."/>
            <person name="Corbett-Detig R."/>
        </authorList>
    </citation>
    <scope>NUCLEOTIDE SEQUENCE [LARGE SCALE GENOMIC DNA]</scope>
    <source>
        <strain evidence="1">455</strain>
    </source>
</reference>
<organism evidence="1 2">
    <name type="scientific">Candidatus Thiodubiliella endoseptemdiera</name>
    <dbReference type="NCBI Taxonomy" id="2738886"/>
    <lineage>
        <taxon>Bacteria</taxon>
        <taxon>Pseudomonadati</taxon>
        <taxon>Pseudomonadota</taxon>
        <taxon>Gammaproteobacteria</taxon>
        <taxon>Candidatus Pseudothioglobaceae</taxon>
        <taxon>Candidatus Thiodubiliella</taxon>
    </lineage>
</organism>
<gene>
    <name evidence="1" type="ORF">H0A76_12290</name>
</gene>
<accession>A0A853F4X9</accession>
<protein>
    <submittedName>
        <fullName evidence="1">Uncharacterized protein</fullName>
    </submittedName>
</protein>
<name>A0A853F4X9_9GAMM</name>
<dbReference type="Proteomes" id="UP000568751">
    <property type="component" value="Unassembled WGS sequence"/>
</dbReference>
<evidence type="ECO:0000313" key="2">
    <source>
        <dbReference type="Proteomes" id="UP000568751"/>
    </source>
</evidence>
<proteinExistence type="predicted"/>
<comment type="caution">
    <text evidence="1">The sequence shown here is derived from an EMBL/GenBank/DDBJ whole genome shotgun (WGS) entry which is preliminary data.</text>
</comment>
<dbReference type="AlphaFoldDB" id="A0A853F4X9"/>
<sequence>MKAGSVEDLSNFGSMIEKLKGKVGNGKEAERILLPIDFVLNSMDGKLILMDY</sequence>
<evidence type="ECO:0000313" key="1">
    <source>
        <dbReference type="EMBL" id="NYT28558.1"/>
    </source>
</evidence>